<protein>
    <submittedName>
        <fullName evidence="3">Sialate O-acetylesterase</fullName>
    </submittedName>
</protein>
<dbReference type="InterPro" id="IPR039329">
    <property type="entry name" value="SIAE"/>
</dbReference>
<reference evidence="3 4" key="1">
    <citation type="submission" date="2019-11" db="EMBL/GenBank/DDBJ databases">
        <authorList>
            <person name="Cheng Q."/>
            <person name="Yang Z."/>
        </authorList>
    </citation>
    <scope>NUCLEOTIDE SEQUENCE [LARGE SCALE GENOMIC DNA]</scope>
    <source>
        <strain evidence="3 4">HX-22-1</strain>
    </source>
</reference>
<sequence length="509" mass="57882">MRFLKALSFCIIVGYTHVNATVKLNTLFTDNMVLQRNTELRIWGWASKGEKVILKFNGQQQETIAKDGKWMLRLNPMKENLEPQDLIVMGTNTITIKNVLIGDVWICAGQSNMEWGLSKSTNGLKAIEESNNPLLRIFNVPHNPQMQPVEQVNAKWVISQPSTTKNISAVGYWFLSNLQKDLKIPIGFINVSYGGTPIESWLSKEALKSMPFQDKYMDADVMKAEYDEKLEKIKPLIQKYELLKDSARLANLPTPPRPAEIPTEYKGTTTIYNGEIFPLLPLAVKGIAWYQGENNAYTNRAHTYEALLTKMITLWRADFQQPQLPFIIIQLPGHKKEQEQPTEHSGIAMLREAQLKVSQKVPYTCLVTTSDCGDLDVHYTLKEPVGYRVYQAALNLAYAKKTVFTGPLYQSYKVLRNSILIDFTHKGGGLTINAKADEKLYGFAIAGEDKKFYWANAVIKNNKVEVSSPQVAKPVAVRYGWADFSKKWNLFNKEGYPASTFRTDYWELK</sequence>
<evidence type="ECO:0000313" key="3">
    <source>
        <dbReference type="EMBL" id="MRX48138.1"/>
    </source>
</evidence>
<dbReference type="SUPFAM" id="SSF52266">
    <property type="entry name" value="SGNH hydrolase"/>
    <property type="match status" value="1"/>
</dbReference>
<dbReference type="RefSeq" id="WP_154288232.1">
    <property type="nucleotide sequence ID" value="NZ_WKJI01000003.1"/>
</dbReference>
<feature type="domain" description="Sialate O-acetylesterase" evidence="2">
    <location>
        <begin position="103"/>
        <end position="209"/>
    </location>
</feature>
<dbReference type="AlphaFoldDB" id="A0A7K0FQ85"/>
<feature type="domain" description="Sialate O-acetylesterase" evidence="2">
    <location>
        <begin position="283"/>
        <end position="380"/>
    </location>
</feature>
<dbReference type="GO" id="GO:0001681">
    <property type="term" value="F:sialate O-acetylesterase activity"/>
    <property type="evidence" value="ECO:0007669"/>
    <property type="project" value="InterPro"/>
</dbReference>
<comment type="caution">
    <text evidence="3">The sequence shown here is derived from an EMBL/GenBank/DDBJ whole genome shotgun (WGS) entry which is preliminary data.</text>
</comment>
<keyword evidence="1" id="KW-0378">Hydrolase</keyword>
<keyword evidence="4" id="KW-1185">Reference proteome</keyword>
<dbReference type="InterPro" id="IPR005181">
    <property type="entry name" value="SASA"/>
</dbReference>
<gene>
    <name evidence="3" type="ORF">GJJ64_13145</name>
</gene>
<dbReference type="PANTHER" id="PTHR22901:SF0">
    <property type="entry name" value="SIALATE O-ACETYLESTERASE"/>
    <property type="match status" value="1"/>
</dbReference>
<dbReference type="Gene3D" id="3.40.50.1110">
    <property type="entry name" value="SGNH hydrolase"/>
    <property type="match status" value="1"/>
</dbReference>
<organism evidence="3 4">
    <name type="scientific">Pedobacter puniceum</name>
    <dbReference type="NCBI Taxonomy" id="2666136"/>
    <lineage>
        <taxon>Bacteria</taxon>
        <taxon>Pseudomonadati</taxon>
        <taxon>Bacteroidota</taxon>
        <taxon>Sphingobacteriia</taxon>
        <taxon>Sphingobacteriales</taxon>
        <taxon>Sphingobacteriaceae</taxon>
        <taxon>Pedobacter</taxon>
    </lineage>
</organism>
<evidence type="ECO:0000313" key="4">
    <source>
        <dbReference type="Proteomes" id="UP000462931"/>
    </source>
</evidence>
<evidence type="ECO:0000259" key="2">
    <source>
        <dbReference type="Pfam" id="PF03629"/>
    </source>
</evidence>
<dbReference type="Proteomes" id="UP000462931">
    <property type="component" value="Unassembled WGS sequence"/>
</dbReference>
<evidence type="ECO:0000256" key="1">
    <source>
        <dbReference type="ARBA" id="ARBA00022801"/>
    </source>
</evidence>
<dbReference type="Pfam" id="PF03629">
    <property type="entry name" value="SASA"/>
    <property type="match status" value="2"/>
</dbReference>
<name>A0A7K0FQ85_9SPHI</name>
<proteinExistence type="predicted"/>
<dbReference type="InterPro" id="IPR036514">
    <property type="entry name" value="SGNH_hydro_sf"/>
</dbReference>
<dbReference type="PANTHER" id="PTHR22901">
    <property type="entry name" value="SIALATE O-ACETYLESTERASE"/>
    <property type="match status" value="1"/>
</dbReference>
<dbReference type="GO" id="GO:0005975">
    <property type="term" value="P:carbohydrate metabolic process"/>
    <property type="evidence" value="ECO:0007669"/>
    <property type="project" value="TreeGrafter"/>
</dbReference>
<accession>A0A7K0FQ85</accession>
<dbReference type="EMBL" id="WKJI01000003">
    <property type="protein sequence ID" value="MRX48138.1"/>
    <property type="molecule type" value="Genomic_DNA"/>
</dbReference>